<dbReference type="InterPro" id="IPR050330">
    <property type="entry name" value="Bact_OuterMem_StrucFunc"/>
</dbReference>
<accession>A0A7C4YGM5</accession>
<evidence type="ECO:0000313" key="5">
    <source>
        <dbReference type="EMBL" id="HGW92246.1"/>
    </source>
</evidence>
<dbReference type="PROSITE" id="PS51123">
    <property type="entry name" value="OMPA_2"/>
    <property type="match status" value="1"/>
</dbReference>
<dbReference type="CDD" id="cd07185">
    <property type="entry name" value="OmpA_C-like"/>
    <property type="match status" value="1"/>
</dbReference>
<dbReference type="EMBL" id="DTHG01000084">
    <property type="protein sequence ID" value="HGW92246.1"/>
    <property type="molecule type" value="Genomic_DNA"/>
</dbReference>
<dbReference type="PANTHER" id="PTHR30329">
    <property type="entry name" value="STATOR ELEMENT OF FLAGELLAR MOTOR COMPLEX"/>
    <property type="match status" value="1"/>
</dbReference>
<proteinExistence type="predicted"/>
<dbReference type="InterPro" id="IPR036737">
    <property type="entry name" value="OmpA-like_sf"/>
</dbReference>
<dbReference type="InterPro" id="IPR006664">
    <property type="entry name" value="OMP_bac"/>
</dbReference>
<dbReference type="InterPro" id="IPR006665">
    <property type="entry name" value="OmpA-like"/>
</dbReference>
<keyword evidence="2 3" id="KW-0472">Membrane</keyword>
<evidence type="ECO:0000256" key="2">
    <source>
        <dbReference type="ARBA" id="ARBA00023136"/>
    </source>
</evidence>
<name>A0A7C4YGM5_UNCW3</name>
<dbReference type="SUPFAM" id="SSF103088">
    <property type="entry name" value="OmpA-like"/>
    <property type="match status" value="1"/>
</dbReference>
<comment type="subcellular location">
    <subcellularLocation>
        <location evidence="1">Cell outer membrane</location>
    </subcellularLocation>
</comment>
<dbReference type="GO" id="GO:0009279">
    <property type="term" value="C:cell outer membrane"/>
    <property type="evidence" value="ECO:0007669"/>
    <property type="project" value="UniProtKB-SubCell"/>
</dbReference>
<protein>
    <submittedName>
        <fullName evidence="5">OmpA family protein</fullName>
    </submittedName>
</protein>
<gene>
    <name evidence="5" type="ORF">ENV67_06890</name>
</gene>
<dbReference type="Pfam" id="PF00691">
    <property type="entry name" value="OmpA"/>
    <property type="match status" value="1"/>
</dbReference>
<dbReference type="AlphaFoldDB" id="A0A7C4YGM5"/>
<dbReference type="PANTHER" id="PTHR30329:SF20">
    <property type="entry name" value="EXPORTED PROTEIN"/>
    <property type="match status" value="1"/>
</dbReference>
<sequence>MTDPKFSLTFFKIKILLYKHFLRKEVVMRKFFLICIIGFSLLPLMVMAEDSEESESPQYKDTPYFSGMPNYSICDSKDFEFDYYNFYNGKGCTRVEGKKFYRIYTLKENAKQASILQILQNYANAVKKMGGIVVFQGLCEGEGSECAQHSDYDMMIGKVLKDNSELWVEVIAYNEGDDYELTIVVKETMKQDITANDMLDSLNAKGYVALYINFDTGKSTIKPESKPIIDQIVQLLKSNPELNLSVEGHTDNVGNPESNKKLSLERAKSVINAIVSQGIDSKRLTAVGHGQEKPIADNNTEEGRARNRRVELIKK</sequence>
<evidence type="ECO:0000259" key="4">
    <source>
        <dbReference type="PROSITE" id="PS51123"/>
    </source>
</evidence>
<comment type="caution">
    <text evidence="5">The sequence shown here is derived from an EMBL/GenBank/DDBJ whole genome shotgun (WGS) entry which is preliminary data.</text>
</comment>
<organism evidence="5">
    <name type="scientific">candidate division WOR-3 bacterium</name>
    <dbReference type="NCBI Taxonomy" id="2052148"/>
    <lineage>
        <taxon>Bacteria</taxon>
        <taxon>Bacteria division WOR-3</taxon>
    </lineage>
</organism>
<reference evidence="5" key="1">
    <citation type="journal article" date="2020" name="mSystems">
        <title>Genome- and Community-Level Interaction Insights into Carbon Utilization and Element Cycling Functions of Hydrothermarchaeota in Hydrothermal Sediment.</title>
        <authorList>
            <person name="Zhou Z."/>
            <person name="Liu Y."/>
            <person name="Xu W."/>
            <person name="Pan J."/>
            <person name="Luo Z.H."/>
            <person name="Li M."/>
        </authorList>
    </citation>
    <scope>NUCLEOTIDE SEQUENCE [LARGE SCALE GENOMIC DNA]</scope>
    <source>
        <strain evidence="5">SpSt-780</strain>
    </source>
</reference>
<evidence type="ECO:0000256" key="3">
    <source>
        <dbReference type="PROSITE-ProRule" id="PRU00473"/>
    </source>
</evidence>
<dbReference type="PRINTS" id="PR01021">
    <property type="entry name" value="OMPADOMAIN"/>
</dbReference>
<feature type="domain" description="OmpA-like" evidence="4">
    <location>
        <begin position="201"/>
        <end position="315"/>
    </location>
</feature>
<evidence type="ECO:0000256" key="1">
    <source>
        <dbReference type="ARBA" id="ARBA00004442"/>
    </source>
</evidence>
<dbReference type="Gene3D" id="3.30.1330.60">
    <property type="entry name" value="OmpA-like domain"/>
    <property type="match status" value="1"/>
</dbReference>